<dbReference type="OrthoDB" id="2017408at2759"/>
<sequence>MAMVVVAPGGLVAAPATLSSCGFRSSFAGERLQVSGCGLGQKAQQEAVDSRRTESRFLGVRAQAGSFNHIPKQFRQDGLKDGLTQNFETCPPSLYGLSPSQMDTFMVENNPYQRQAERVTEASISSASRYQDGTGMWSATGLDGAPSRLSMSVSMYRGGGSAGGRPKTAPPDLPSLLLDARICYLGMAIVPAVTELIIAELLWLDFDNPTKPIYFYINSSGTQNEKKESIGFETEAYAIADTIRYVKSKVYTINCGQAFGQAAMLLSLGEKGYRALQPSSSTKLYSPKVNQSSGSSTDMWIKGKELDANTDYYIDLLASGTGKSKEVIANDIRRPRYFRPQEAVDYGLADKIIEPRGIAMEKRNYDEMLAQSKAARASYTRPGAAASAGAGGR</sequence>
<dbReference type="PANTHER" id="PTHR10381">
    <property type="entry name" value="ATP-DEPENDENT CLP PROTEASE PROTEOLYTIC SUBUNIT"/>
    <property type="match status" value="1"/>
</dbReference>
<evidence type="ECO:0000313" key="4">
    <source>
        <dbReference type="EMBL" id="PNR27413.1"/>
    </source>
</evidence>
<dbReference type="GO" id="GO:0004252">
    <property type="term" value="F:serine-type endopeptidase activity"/>
    <property type="evidence" value="ECO:0000318"/>
    <property type="project" value="GO_Central"/>
</dbReference>
<dbReference type="GO" id="GO:0004176">
    <property type="term" value="F:ATP-dependent peptidase activity"/>
    <property type="evidence" value="ECO:0000318"/>
    <property type="project" value="GO_Central"/>
</dbReference>
<reference evidence="4 6" key="2">
    <citation type="journal article" date="2018" name="Plant J.">
        <title>The Physcomitrella patens chromosome-scale assembly reveals moss genome structure and evolution.</title>
        <authorList>
            <person name="Lang D."/>
            <person name="Ullrich K.K."/>
            <person name="Murat F."/>
            <person name="Fuchs J."/>
            <person name="Jenkins J."/>
            <person name="Haas F.B."/>
            <person name="Piednoel M."/>
            <person name="Gundlach H."/>
            <person name="Van Bel M."/>
            <person name="Meyberg R."/>
            <person name="Vives C."/>
            <person name="Morata J."/>
            <person name="Symeonidi A."/>
            <person name="Hiss M."/>
            <person name="Muchero W."/>
            <person name="Kamisugi Y."/>
            <person name="Saleh O."/>
            <person name="Blanc G."/>
            <person name="Decker E.L."/>
            <person name="van Gessel N."/>
            <person name="Grimwood J."/>
            <person name="Hayes R.D."/>
            <person name="Graham S.W."/>
            <person name="Gunter L.E."/>
            <person name="McDaniel S.F."/>
            <person name="Hoernstein S.N.W."/>
            <person name="Larsson A."/>
            <person name="Li F.W."/>
            <person name="Perroud P.F."/>
            <person name="Phillips J."/>
            <person name="Ranjan P."/>
            <person name="Rokshar D.S."/>
            <person name="Rothfels C.J."/>
            <person name="Schneider L."/>
            <person name="Shu S."/>
            <person name="Stevenson D.W."/>
            <person name="Thummler F."/>
            <person name="Tillich M."/>
            <person name="Villarreal Aguilar J.C."/>
            <person name="Widiez T."/>
            <person name="Wong G.K."/>
            <person name="Wymore A."/>
            <person name="Zhang Y."/>
            <person name="Zimmer A.D."/>
            <person name="Quatrano R.S."/>
            <person name="Mayer K.F.X."/>
            <person name="Goodstein D."/>
            <person name="Casacuberta J.M."/>
            <person name="Vandepoele K."/>
            <person name="Reski R."/>
            <person name="Cuming A.C."/>
            <person name="Tuskan G.A."/>
            <person name="Maumus F."/>
            <person name="Salse J."/>
            <person name="Schmutz J."/>
            <person name="Rensing S.A."/>
        </authorList>
    </citation>
    <scope>NUCLEOTIDE SEQUENCE [LARGE SCALE GENOMIC DNA]</scope>
    <source>
        <strain evidence="5 6">cv. Gransden 2004</strain>
    </source>
</reference>
<dbReference type="InterPro" id="IPR001907">
    <property type="entry name" value="ClpP"/>
</dbReference>
<dbReference type="EMBL" id="ABEU02000025">
    <property type="protein sequence ID" value="PNR27413.1"/>
    <property type="molecule type" value="Genomic_DNA"/>
</dbReference>
<reference evidence="4 6" key="1">
    <citation type="journal article" date="2008" name="Science">
        <title>The Physcomitrella genome reveals evolutionary insights into the conquest of land by plants.</title>
        <authorList>
            <person name="Rensing S."/>
            <person name="Lang D."/>
            <person name="Zimmer A."/>
            <person name="Terry A."/>
            <person name="Salamov A."/>
            <person name="Shapiro H."/>
            <person name="Nishiyama T."/>
            <person name="Perroud P.-F."/>
            <person name="Lindquist E."/>
            <person name="Kamisugi Y."/>
            <person name="Tanahashi T."/>
            <person name="Sakakibara K."/>
            <person name="Fujita T."/>
            <person name="Oishi K."/>
            <person name="Shin-I T."/>
            <person name="Kuroki Y."/>
            <person name="Toyoda A."/>
            <person name="Suzuki Y."/>
            <person name="Hashimoto A."/>
            <person name="Yamaguchi K."/>
            <person name="Sugano A."/>
            <person name="Kohara Y."/>
            <person name="Fujiyama A."/>
            <person name="Anterola A."/>
            <person name="Aoki S."/>
            <person name="Ashton N."/>
            <person name="Barbazuk W.B."/>
            <person name="Barker E."/>
            <person name="Bennetzen J."/>
            <person name="Bezanilla M."/>
            <person name="Blankenship R."/>
            <person name="Cho S.H."/>
            <person name="Dutcher S."/>
            <person name="Estelle M."/>
            <person name="Fawcett J.A."/>
            <person name="Gundlach H."/>
            <person name="Hanada K."/>
            <person name="Heyl A."/>
            <person name="Hicks K.A."/>
            <person name="Hugh J."/>
            <person name="Lohr M."/>
            <person name="Mayer K."/>
            <person name="Melkozernov A."/>
            <person name="Murata T."/>
            <person name="Nelson D."/>
            <person name="Pils B."/>
            <person name="Prigge M."/>
            <person name="Reiss B."/>
            <person name="Renner T."/>
            <person name="Rombauts S."/>
            <person name="Rushton P."/>
            <person name="Sanderfoot A."/>
            <person name="Schween G."/>
            <person name="Shiu S.-H."/>
            <person name="Stueber K."/>
            <person name="Theodoulou F.L."/>
            <person name="Tu H."/>
            <person name="Van de Peer Y."/>
            <person name="Verrier P.J."/>
            <person name="Waters E."/>
            <person name="Wood A."/>
            <person name="Yang L."/>
            <person name="Cove D."/>
            <person name="Cuming A."/>
            <person name="Hasebe M."/>
            <person name="Lucas S."/>
            <person name="Mishler D.B."/>
            <person name="Reski R."/>
            <person name="Grigoriev I."/>
            <person name="Quatrano R.S."/>
            <person name="Boore J.L."/>
        </authorList>
    </citation>
    <scope>NUCLEOTIDE SEQUENCE [LARGE SCALE GENOMIC DNA]</scope>
    <source>
        <strain evidence="5 6">cv. Gransden 2004</strain>
    </source>
</reference>
<dbReference type="GO" id="GO:0009536">
    <property type="term" value="C:plastid"/>
    <property type="evidence" value="ECO:0007669"/>
    <property type="project" value="UniProtKB-ARBA"/>
</dbReference>
<evidence type="ECO:0000256" key="3">
    <source>
        <dbReference type="RuleBase" id="RU003567"/>
    </source>
</evidence>
<dbReference type="RefSeq" id="XP_024365885.1">
    <property type="nucleotide sequence ID" value="XM_024510117.2"/>
</dbReference>
<dbReference type="AlphaFoldDB" id="A0A2K1IDR7"/>
<dbReference type="SUPFAM" id="SSF52096">
    <property type="entry name" value="ClpP/crotonase"/>
    <property type="match status" value="1"/>
</dbReference>
<dbReference type="PANTHER" id="PTHR10381:SF55">
    <property type="entry name" value="ATP-DEPENDENT CLP PROTEASE PROTEOLYTIC SUBUNIT-RELATED PROTEIN 1, CHLOROPLASTIC"/>
    <property type="match status" value="1"/>
</dbReference>
<evidence type="ECO:0000256" key="2">
    <source>
        <dbReference type="ARBA" id="ARBA00062827"/>
    </source>
</evidence>
<evidence type="ECO:0000313" key="5">
    <source>
        <dbReference type="EnsemblPlants" id="Pp3c25_4310V3.1"/>
    </source>
</evidence>
<dbReference type="PRINTS" id="PR00127">
    <property type="entry name" value="CLPPROTEASEP"/>
</dbReference>
<dbReference type="OMA" id="RYSMSVS"/>
<dbReference type="Gramene" id="Pp3c25_4310V3.2">
    <property type="protein sequence ID" value="Pp3c25_4310V3.2"/>
    <property type="gene ID" value="Pp3c25_4310"/>
</dbReference>
<evidence type="ECO:0000313" key="6">
    <source>
        <dbReference type="Proteomes" id="UP000006727"/>
    </source>
</evidence>
<dbReference type="Gramene" id="Pp3c25_4310V3.1">
    <property type="protein sequence ID" value="Pp3c25_4310V3.1"/>
    <property type="gene ID" value="Pp3c25_4310"/>
</dbReference>
<name>A0A2K1IDR7_PHYPA</name>
<dbReference type="PaxDb" id="3218-PP1S340_20V6.1"/>
<dbReference type="GO" id="GO:0051117">
    <property type="term" value="F:ATPase binding"/>
    <property type="evidence" value="ECO:0000318"/>
    <property type="project" value="GO_Central"/>
</dbReference>
<dbReference type="GO" id="GO:0006515">
    <property type="term" value="P:protein quality control for misfolded or incompletely synthesized proteins"/>
    <property type="evidence" value="ECO:0000318"/>
    <property type="project" value="GO_Central"/>
</dbReference>
<dbReference type="Proteomes" id="UP000006727">
    <property type="component" value="Chromosome 25"/>
</dbReference>
<dbReference type="EnsemblPlants" id="Pp3c25_4310V3.1">
    <property type="protein sequence ID" value="Pp3c25_4310V3.1"/>
    <property type="gene ID" value="Pp3c25_4310"/>
</dbReference>
<dbReference type="Pfam" id="PF00574">
    <property type="entry name" value="CLP_protease"/>
    <property type="match status" value="1"/>
</dbReference>
<gene>
    <name evidence="5" type="primary">LOC112277594</name>
    <name evidence="4" type="ORF">PHYPA_029565</name>
</gene>
<organism evidence="4">
    <name type="scientific">Physcomitrium patens</name>
    <name type="common">Spreading-leaved earth moss</name>
    <name type="synonym">Physcomitrella patens</name>
    <dbReference type="NCBI Taxonomy" id="3218"/>
    <lineage>
        <taxon>Eukaryota</taxon>
        <taxon>Viridiplantae</taxon>
        <taxon>Streptophyta</taxon>
        <taxon>Embryophyta</taxon>
        <taxon>Bryophyta</taxon>
        <taxon>Bryophytina</taxon>
        <taxon>Bryopsida</taxon>
        <taxon>Funariidae</taxon>
        <taxon>Funariales</taxon>
        <taxon>Funariaceae</taxon>
        <taxon>Physcomitrium</taxon>
    </lineage>
</organism>
<comment type="subunit">
    <text evidence="2">Component of the chloroplastic Clp protease core complex which consist of at least 16 proteins: CLPP4 (3 copies), CLPP5 (3 copies), CLPR4 (2 copies), ClpP1 (1 copy), CLPP6 (1 copy), CLPR2 (1 copy), CLPT1 (1 copy), CLPT2 (1 copy) and 3 copies of CLPP3 and/or CLPR1 and/or CLPR3. The core complex is organized in two heptameric rings, one containing CLPP3,4,5,6 in a 1:2:3:1 ratio and the other CLPP1 and CLPR1,2,3,4 in a 3:1:1:1:1 ratio.</text>
</comment>
<dbReference type="InterPro" id="IPR023562">
    <property type="entry name" value="ClpP/TepA"/>
</dbReference>
<comment type="similarity">
    <text evidence="1 3">Belongs to the peptidase S14 family.</text>
</comment>
<dbReference type="CDD" id="cd07017">
    <property type="entry name" value="S14_ClpP_2"/>
    <property type="match status" value="1"/>
</dbReference>
<dbReference type="EnsemblPlants" id="Pp3c25_4310V3.2">
    <property type="protein sequence ID" value="Pp3c25_4310V3.2"/>
    <property type="gene ID" value="Pp3c25_4310"/>
</dbReference>
<protein>
    <recommendedName>
        <fullName evidence="3">ATP-dependent Clp protease proteolytic subunit</fullName>
    </recommendedName>
</protein>
<dbReference type="InterPro" id="IPR029045">
    <property type="entry name" value="ClpP/crotonase-like_dom_sf"/>
</dbReference>
<dbReference type="GO" id="GO:0009368">
    <property type="term" value="C:endopeptidase Clp complex"/>
    <property type="evidence" value="ECO:0000318"/>
    <property type="project" value="GO_Central"/>
</dbReference>
<accession>A0A2K1IDR7</accession>
<dbReference type="STRING" id="3218.A0A2K1IDR7"/>
<dbReference type="FunFam" id="3.90.226.10:FF:000020">
    <property type="entry name" value="ATP-dependent Clp protease proteolytic subunit"/>
    <property type="match status" value="1"/>
</dbReference>
<dbReference type="Gene3D" id="3.90.226.10">
    <property type="entry name" value="2-enoyl-CoA Hydratase, Chain A, domain 1"/>
    <property type="match status" value="1"/>
</dbReference>
<dbReference type="GeneID" id="112277594"/>
<keyword evidence="6" id="KW-1185">Reference proteome</keyword>
<reference evidence="5" key="3">
    <citation type="submission" date="2020-12" db="UniProtKB">
        <authorList>
            <consortium name="EnsemblPlants"/>
        </authorList>
    </citation>
    <scope>IDENTIFICATION</scope>
</reference>
<evidence type="ECO:0000256" key="1">
    <source>
        <dbReference type="ARBA" id="ARBA00007039"/>
    </source>
</evidence>
<proteinExistence type="inferred from homology"/>